<sequence length="94" mass="10781">MKSTEVVDVEFGGHCSIYGTVELFNQAGNLPLPRRVRLHRSRDGLLVRETWSNTQGQYRFDGISQRYTYDVIAWDHEGLQRSVVANDLTPEVMP</sequence>
<dbReference type="AlphaFoldDB" id="A0A014MMU5"/>
<dbReference type="PATRIC" id="fig|1457173.3.peg.2674"/>
<evidence type="ECO:0008006" key="3">
    <source>
        <dbReference type="Google" id="ProtNLM"/>
    </source>
</evidence>
<accession>A0A014MMU5</accession>
<protein>
    <recommendedName>
        <fullName evidence="3">Carboxypeptidase regulatory-like domain-containing protein</fullName>
    </recommendedName>
</protein>
<keyword evidence="2" id="KW-1185">Reference proteome</keyword>
<proteinExistence type="predicted"/>
<reference evidence="1 2" key="1">
    <citation type="submission" date="2014-01" db="EMBL/GenBank/DDBJ databases">
        <title>Interspecies Systems Biology Uncovers Metabolites Affecting C. elegans Gene Expression and Life History Traits.</title>
        <authorList>
            <person name="Watson E."/>
            <person name="Macneil L.T."/>
            <person name="Ritter A.D."/>
            <person name="Yilmaz L.S."/>
            <person name="Rosebrock A.P."/>
            <person name="Caudy A.A."/>
            <person name="Walhout A.J."/>
        </authorList>
    </citation>
    <scope>NUCLEOTIDE SEQUENCE [LARGE SCALE GENOMIC DNA]</scope>
    <source>
        <strain evidence="1 2">DA1877</strain>
    </source>
</reference>
<gene>
    <name evidence="1" type="ORF">AX13_04970</name>
</gene>
<dbReference type="EMBL" id="JBOK01000016">
    <property type="protein sequence ID" value="EXU79464.1"/>
    <property type="molecule type" value="Genomic_DNA"/>
</dbReference>
<comment type="caution">
    <text evidence="1">The sequence shown here is derived from an EMBL/GenBank/DDBJ whole genome shotgun (WGS) entry which is preliminary data.</text>
</comment>
<organism evidence="1 2">
    <name type="scientific">Comamonas aquatica DA1877</name>
    <dbReference type="NCBI Taxonomy" id="1457173"/>
    <lineage>
        <taxon>Bacteria</taxon>
        <taxon>Pseudomonadati</taxon>
        <taxon>Pseudomonadota</taxon>
        <taxon>Betaproteobacteria</taxon>
        <taxon>Burkholderiales</taxon>
        <taxon>Comamonadaceae</taxon>
        <taxon>Comamonas</taxon>
    </lineage>
</organism>
<dbReference type="Proteomes" id="UP000020766">
    <property type="component" value="Unassembled WGS sequence"/>
</dbReference>
<name>A0A014MMU5_9BURK</name>
<dbReference type="RefSeq" id="WP_051519580.1">
    <property type="nucleotide sequence ID" value="NZ_JBOK01000016.1"/>
</dbReference>
<evidence type="ECO:0000313" key="2">
    <source>
        <dbReference type="Proteomes" id="UP000020766"/>
    </source>
</evidence>
<evidence type="ECO:0000313" key="1">
    <source>
        <dbReference type="EMBL" id="EXU79464.1"/>
    </source>
</evidence>